<feature type="compositionally biased region" description="Basic and acidic residues" evidence="7">
    <location>
        <begin position="9"/>
        <end position="18"/>
    </location>
</feature>
<evidence type="ECO:0000259" key="8">
    <source>
        <dbReference type="PROSITE" id="PS50237"/>
    </source>
</evidence>
<comment type="pathway">
    <text evidence="2">Protein modification; protein ubiquitination.</text>
</comment>
<keyword evidence="10" id="KW-1185">Reference proteome</keyword>
<evidence type="ECO:0000256" key="7">
    <source>
        <dbReference type="SAM" id="MobiDB-lite"/>
    </source>
</evidence>
<accession>A0A4S2MSY0</accession>
<dbReference type="PANTHER" id="PTHR45700">
    <property type="entry name" value="UBIQUITIN-PROTEIN LIGASE E3C"/>
    <property type="match status" value="1"/>
</dbReference>
<dbReference type="SMART" id="SM00119">
    <property type="entry name" value="HECTc"/>
    <property type="match status" value="1"/>
</dbReference>
<dbReference type="GO" id="GO:0006511">
    <property type="term" value="P:ubiquitin-dependent protein catabolic process"/>
    <property type="evidence" value="ECO:0007669"/>
    <property type="project" value="TreeGrafter"/>
</dbReference>
<feature type="compositionally biased region" description="Low complexity" evidence="7">
    <location>
        <begin position="23"/>
        <end position="36"/>
    </location>
</feature>
<evidence type="ECO:0000313" key="9">
    <source>
        <dbReference type="EMBL" id="TGZ79582.1"/>
    </source>
</evidence>
<dbReference type="InterPro" id="IPR000569">
    <property type="entry name" value="HECT_dom"/>
</dbReference>
<dbReference type="Gene3D" id="3.30.2410.10">
    <property type="entry name" value="Hect, E3 ligase catalytic domain"/>
    <property type="match status" value="1"/>
</dbReference>
<dbReference type="InParanoid" id="A0A4S2MSY0"/>
<dbReference type="SUPFAM" id="SSF56204">
    <property type="entry name" value="Hect, E3 ligase catalytic domain"/>
    <property type="match status" value="1"/>
</dbReference>
<dbReference type="PROSITE" id="PS50237">
    <property type="entry name" value="HECT"/>
    <property type="match status" value="1"/>
</dbReference>
<feature type="active site" description="Glycyl thioester intermediate" evidence="6">
    <location>
        <position position="1159"/>
    </location>
</feature>
<dbReference type="EMBL" id="ML220130">
    <property type="protein sequence ID" value="TGZ79582.1"/>
    <property type="molecule type" value="Genomic_DNA"/>
</dbReference>
<evidence type="ECO:0000313" key="10">
    <source>
        <dbReference type="Proteomes" id="UP000298138"/>
    </source>
</evidence>
<protein>
    <recommendedName>
        <fullName evidence="3">HECT-type E3 ubiquitin transferase</fullName>
        <ecNumber evidence="3">2.3.2.26</ecNumber>
    </recommendedName>
</protein>
<gene>
    <name evidence="9" type="ORF">EX30DRAFT_342218</name>
</gene>
<dbReference type="Gene3D" id="3.30.2160.10">
    <property type="entry name" value="Hect, E3 ligase catalytic domain"/>
    <property type="match status" value="1"/>
</dbReference>
<comment type="catalytic activity">
    <reaction evidence="1">
        <text>S-ubiquitinyl-[E2 ubiquitin-conjugating enzyme]-L-cysteine + [acceptor protein]-L-lysine = [E2 ubiquitin-conjugating enzyme]-L-cysteine + N(6)-ubiquitinyl-[acceptor protein]-L-lysine.</text>
        <dbReference type="EC" id="2.3.2.26"/>
    </reaction>
</comment>
<name>A0A4S2MSY0_9PEZI</name>
<dbReference type="OrthoDB" id="8068875at2759"/>
<dbReference type="FunCoup" id="A0A4S2MSY0">
    <property type="interactions" value="405"/>
</dbReference>
<evidence type="ECO:0000256" key="5">
    <source>
        <dbReference type="ARBA" id="ARBA00022786"/>
    </source>
</evidence>
<dbReference type="GO" id="GO:0000209">
    <property type="term" value="P:protein polyubiquitination"/>
    <property type="evidence" value="ECO:0007669"/>
    <property type="project" value="InterPro"/>
</dbReference>
<proteinExistence type="predicted"/>
<dbReference type="Gene3D" id="3.90.1750.10">
    <property type="entry name" value="Hect, E3 ligase catalytic domains"/>
    <property type="match status" value="2"/>
</dbReference>
<keyword evidence="4" id="KW-0808">Transferase</keyword>
<dbReference type="GO" id="GO:0061630">
    <property type="term" value="F:ubiquitin protein ligase activity"/>
    <property type="evidence" value="ECO:0007669"/>
    <property type="project" value="UniProtKB-EC"/>
</dbReference>
<evidence type="ECO:0000256" key="2">
    <source>
        <dbReference type="ARBA" id="ARBA00004906"/>
    </source>
</evidence>
<sequence length="1191" mass="136438">MFIPNGDIRPQRKIDLSGKKGKTGPSSSLVAARARQQRAARAAEQQRLTAARGIQRVWRGRRDSELKRAEWRTMWDHQFDVFREMMGGENKQECMMELVALLLAITTFGRRERTARLEERDMNRLTKLVVFAAHHLNDYRFWRSLEGRERFLWRSFVRLLLSSGQQMVPDATLYIPAALEVLSHMVPLLDTTLVEEYYRALSTVVTFTHTPELEEPLTKAAVAPINYKALPQDVINIAFVVHFLTTPDLALKLGKSGIARLRNCWDPRRIQLDCEEWSHKIGALDGESHLWMLAHVIHLLSGMQWAGKQVIDLIEDEPTPPSLGDSILGVISQLLSPVANEIRHRADVEDIIMDDADGSDTEHSRQRKSVIKAPLPRFVKEQLESLVDSSSIYNSLGKVNSSSSDIRILTHFALALLVAFPNKRDELRMWLFLAKTQDDIPAIRFIWGQVVNCEIFHSVRTNMASAIDFLQPHVPSTEDTKREDELDLVYLFLELYSFLLTVTDDNEFFAGRGGSKKGRQLELREVKGLSEFLKNLGFAMYWHSKEIFVGDMKKDNTGEVSSHERNESKRGWELIQLREVVTNVTRALYTRDSRRQFLPNHHWLMTEHLSLEGIINAVVEEDERRRSESEPNSNQEGEEDNEVYDPGNLRYAMDATAQRHRRIERIQREHRKAQRANQLASIAPRLEILQNLPFFIPFETRVQIFRKFVDNDRARRIAEESNRHRRSMEFEFESGRHQARIERGREFEDAMRAFWTIGDGLKDPIRITFVDRFGAEEAGIDGGGVSKEFLTSVCSRVFSPKEATDGVYTSSQDFSKIFSDAEKDFIAQQPDPISRFNAIYRHFIGNGVFQRRRPKESEPLVAAMFAENAEHQLYPDPTILGTSSYIYNKAIKELINRDPSVSETQLLQKWLLQRYEFAGRILGKCLYEGILVDISFAPFFLLKWSQPSNTNAVGMNDLHDLDAAFYESLMKLKEYDGEDMESVFGLNFTVDTQVAPGKVVTRELKPGGADIAVTKENCLEYIHLISRYRLSIEPYPQTTTFLRGLSSIISPSWLRMFNQSELQTLVGGLTNSPIDVEDLRKNTVYSGVYQIGDDGEEHPTVKLFWNVMRELSDDERARVLRFVTSVARPPLLGFGALNPRFSIRDAGDDESRLCTASTCVNLLKMPRYTSQKTLKEKLLYSVNSGAGFDLS</sequence>
<dbReference type="InterPro" id="IPR035983">
    <property type="entry name" value="Hect_E3_ubiquitin_ligase"/>
</dbReference>
<evidence type="ECO:0000256" key="6">
    <source>
        <dbReference type="PROSITE-ProRule" id="PRU00104"/>
    </source>
</evidence>
<dbReference type="CDD" id="cd00078">
    <property type="entry name" value="HECTc"/>
    <property type="match status" value="1"/>
</dbReference>
<dbReference type="Pfam" id="PF00632">
    <property type="entry name" value="HECT"/>
    <property type="match status" value="1"/>
</dbReference>
<keyword evidence="5 6" id="KW-0833">Ubl conjugation pathway</keyword>
<dbReference type="FunFam" id="3.30.2410.10:FF:000017">
    <property type="entry name" value="E3 ubiquitin-protein ligase UPL7"/>
    <property type="match status" value="1"/>
</dbReference>
<dbReference type="FunFam" id="3.30.2160.10:FF:000002">
    <property type="entry name" value="Putative Ubiquitin-protein ligase E3C"/>
    <property type="match status" value="1"/>
</dbReference>
<feature type="region of interest" description="Disordered" evidence="7">
    <location>
        <begin position="620"/>
        <end position="647"/>
    </location>
</feature>
<feature type="domain" description="HECT" evidence="8">
    <location>
        <begin position="761"/>
        <end position="1191"/>
    </location>
</feature>
<organism evidence="9 10">
    <name type="scientific">Ascodesmis nigricans</name>
    <dbReference type="NCBI Taxonomy" id="341454"/>
    <lineage>
        <taxon>Eukaryota</taxon>
        <taxon>Fungi</taxon>
        <taxon>Dikarya</taxon>
        <taxon>Ascomycota</taxon>
        <taxon>Pezizomycotina</taxon>
        <taxon>Pezizomycetes</taxon>
        <taxon>Pezizales</taxon>
        <taxon>Ascodesmidaceae</taxon>
        <taxon>Ascodesmis</taxon>
    </lineage>
</organism>
<evidence type="ECO:0000256" key="3">
    <source>
        <dbReference type="ARBA" id="ARBA00012485"/>
    </source>
</evidence>
<feature type="region of interest" description="Disordered" evidence="7">
    <location>
        <begin position="1"/>
        <end position="36"/>
    </location>
</feature>
<dbReference type="AlphaFoldDB" id="A0A4S2MSY0"/>
<dbReference type="PANTHER" id="PTHR45700:SF2">
    <property type="entry name" value="UBIQUITIN-PROTEIN LIGASE E3C"/>
    <property type="match status" value="1"/>
</dbReference>
<dbReference type="InterPro" id="IPR044611">
    <property type="entry name" value="E3A/B/C-like"/>
</dbReference>
<dbReference type="STRING" id="341454.A0A4S2MSY0"/>
<dbReference type="EC" id="2.3.2.26" evidence="3"/>
<reference evidence="9 10" key="1">
    <citation type="submission" date="2019-04" db="EMBL/GenBank/DDBJ databases">
        <title>Comparative genomics and transcriptomics to analyze fruiting body development in filamentous ascomycetes.</title>
        <authorList>
            <consortium name="DOE Joint Genome Institute"/>
            <person name="Lutkenhaus R."/>
            <person name="Traeger S."/>
            <person name="Breuer J."/>
            <person name="Kuo A."/>
            <person name="Lipzen A."/>
            <person name="Pangilinan J."/>
            <person name="Dilworth D."/>
            <person name="Sandor L."/>
            <person name="Poggeler S."/>
            <person name="Barry K."/>
            <person name="Grigoriev I.V."/>
            <person name="Nowrousian M."/>
        </authorList>
    </citation>
    <scope>NUCLEOTIDE SEQUENCE [LARGE SCALE GENOMIC DNA]</scope>
    <source>
        <strain evidence="9 10">CBS 389.68</strain>
    </source>
</reference>
<evidence type="ECO:0000256" key="4">
    <source>
        <dbReference type="ARBA" id="ARBA00022679"/>
    </source>
</evidence>
<evidence type="ECO:0000256" key="1">
    <source>
        <dbReference type="ARBA" id="ARBA00000885"/>
    </source>
</evidence>
<dbReference type="Proteomes" id="UP000298138">
    <property type="component" value="Unassembled WGS sequence"/>
</dbReference>